<comment type="caution">
    <text evidence="1">The sequence shown here is derived from an EMBL/GenBank/DDBJ whole genome shotgun (WGS) entry which is preliminary data.</text>
</comment>
<protein>
    <submittedName>
        <fullName evidence="1">Uncharacterized protein</fullName>
    </submittedName>
</protein>
<dbReference type="VEuPathDB" id="CryptoDB:GNI_201270"/>
<feature type="non-terminal residue" evidence="1">
    <location>
        <position position="84"/>
    </location>
</feature>
<dbReference type="RefSeq" id="XP_011133743.1">
    <property type="nucleotide sequence ID" value="XM_011135441.1"/>
</dbReference>
<dbReference type="EMBL" id="AFNH02001558">
    <property type="protein sequence ID" value="EZG42984.1"/>
    <property type="molecule type" value="Genomic_DNA"/>
</dbReference>
<sequence>MASDPITLLKNIANADILTSMLESPEIFNSVCRFFRSSVDVDLRARVASAAVSALRRVLTPAQGSRPSEILVQATPFYWTSPYP</sequence>
<evidence type="ECO:0000313" key="2">
    <source>
        <dbReference type="Proteomes" id="UP000019763"/>
    </source>
</evidence>
<gene>
    <name evidence="1" type="ORF">GNI_201270</name>
</gene>
<dbReference type="GeneID" id="22916386"/>
<organism evidence="1 2">
    <name type="scientific">Gregarina niphandrodes</name>
    <name type="common">Septate eugregarine</name>
    <dbReference type="NCBI Taxonomy" id="110365"/>
    <lineage>
        <taxon>Eukaryota</taxon>
        <taxon>Sar</taxon>
        <taxon>Alveolata</taxon>
        <taxon>Apicomplexa</taxon>
        <taxon>Conoidasida</taxon>
        <taxon>Gregarinasina</taxon>
        <taxon>Eugregarinorida</taxon>
        <taxon>Gregarinidae</taxon>
        <taxon>Gregarina</taxon>
    </lineage>
</organism>
<name>A0A023AW93_GRENI</name>
<evidence type="ECO:0000313" key="1">
    <source>
        <dbReference type="EMBL" id="EZG42984.1"/>
    </source>
</evidence>
<accession>A0A023AW93</accession>
<dbReference type="AlphaFoldDB" id="A0A023AW93"/>
<reference evidence="1" key="1">
    <citation type="submission" date="2013-12" db="EMBL/GenBank/DDBJ databases">
        <authorList>
            <person name="Omoto C.K."/>
            <person name="Sibley D."/>
            <person name="Venepally P."/>
            <person name="Hadjithomas M."/>
            <person name="Karamycheva S."/>
            <person name="Brunk B."/>
            <person name="Roos D."/>
            <person name="Caler E."/>
            <person name="Lorenzi H."/>
        </authorList>
    </citation>
    <scope>NUCLEOTIDE SEQUENCE</scope>
</reference>
<proteinExistence type="predicted"/>
<dbReference type="Proteomes" id="UP000019763">
    <property type="component" value="Unassembled WGS sequence"/>
</dbReference>
<keyword evidence="2" id="KW-1185">Reference proteome</keyword>